<evidence type="ECO:0000313" key="3">
    <source>
        <dbReference type="Proteomes" id="UP001206206"/>
    </source>
</evidence>
<dbReference type="EMBL" id="JANFNH010000049">
    <property type="protein sequence ID" value="MCQ4045823.1"/>
    <property type="molecule type" value="Genomic_DNA"/>
</dbReference>
<dbReference type="RefSeq" id="WP_255931974.1">
    <property type="nucleotide sequence ID" value="NZ_JANFNH010000049.1"/>
</dbReference>
<feature type="transmembrane region" description="Helical" evidence="1">
    <location>
        <begin position="102"/>
        <end position="122"/>
    </location>
</feature>
<dbReference type="SUPFAM" id="SSF103473">
    <property type="entry name" value="MFS general substrate transporter"/>
    <property type="match status" value="1"/>
</dbReference>
<protein>
    <submittedName>
        <fullName evidence="2">Uncharacterized protein</fullName>
    </submittedName>
</protein>
<evidence type="ECO:0000313" key="2">
    <source>
        <dbReference type="EMBL" id="MCQ4045823.1"/>
    </source>
</evidence>
<feature type="transmembrane region" description="Helical" evidence="1">
    <location>
        <begin position="76"/>
        <end position="95"/>
    </location>
</feature>
<keyword evidence="1" id="KW-0472">Membrane</keyword>
<feature type="transmembrane region" description="Helical" evidence="1">
    <location>
        <begin position="128"/>
        <end position="148"/>
    </location>
</feature>
<organism evidence="2 3">
    <name type="scientific">Streptantibioticus rubrisoli</name>
    <dbReference type="NCBI Taxonomy" id="1387313"/>
    <lineage>
        <taxon>Bacteria</taxon>
        <taxon>Bacillati</taxon>
        <taxon>Actinomycetota</taxon>
        <taxon>Actinomycetes</taxon>
        <taxon>Kitasatosporales</taxon>
        <taxon>Streptomycetaceae</taxon>
        <taxon>Streptantibioticus</taxon>
    </lineage>
</organism>
<sequence length="254" mass="27449">MNTPERFDPALYLAATQQQVTTPTAPAVAPLPVPRTGWRWLWDHAGRIAPGLLPTIAAALATTWHQQLPANSTEPLWLMGTLTTLAGGAGIIAAAKQHGDKAVMGTAFAAAGTCATVGVAAWTPHWPVAVLMWLANVAAAYALCAPHWRSDRRDRAQHERAVEMEHVRGYHQWRDTATRAAAAVETAHSLRAAETERVRAIVAASDARTRDALLAREQRTLAPGEELNVAALLQAAGHDAPRELTAAEREEQWR</sequence>
<evidence type="ECO:0000256" key="1">
    <source>
        <dbReference type="SAM" id="Phobius"/>
    </source>
</evidence>
<proteinExistence type="predicted"/>
<reference evidence="2 3" key="1">
    <citation type="submission" date="2022-06" db="EMBL/GenBank/DDBJ databases">
        <title>Draft genome sequence of type strain Streptomyces rubrisoli DSM 42083.</title>
        <authorList>
            <person name="Duangmal K."/>
            <person name="Klaysubun C."/>
        </authorList>
    </citation>
    <scope>NUCLEOTIDE SEQUENCE [LARGE SCALE GENOMIC DNA]</scope>
    <source>
        <strain evidence="2 3">DSM 42083</strain>
    </source>
</reference>
<keyword evidence="1" id="KW-0812">Transmembrane</keyword>
<dbReference type="Proteomes" id="UP001206206">
    <property type="component" value="Unassembled WGS sequence"/>
</dbReference>
<comment type="caution">
    <text evidence="2">The sequence shown here is derived from an EMBL/GenBank/DDBJ whole genome shotgun (WGS) entry which is preliminary data.</text>
</comment>
<accession>A0ABT1PNJ6</accession>
<name>A0ABT1PNJ6_9ACTN</name>
<keyword evidence="1" id="KW-1133">Transmembrane helix</keyword>
<keyword evidence="3" id="KW-1185">Reference proteome</keyword>
<gene>
    <name evidence="2" type="ORF">NON19_28255</name>
</gene>
<dbReference type="InterPro" id="IPR036259">
    <property type="entry name" value="MFS_trans_sf"/>
</dbReference>